<protein>
    <submittedName>
        <fullName evidence="1">Uncharacterized protein</fullName>
    </submittedName>
</protein>
<dbReference type="Proteomes" id="UP000190064">
    <property type="component" value="Unassembled WGS sequence"/>
</dbReference>
<dbReference type="AlphaFoldDB" id="A0A1T1H9B4"/>
<evidence type="ECO:0000313" key="2">
    <source>
        <dbReference type="Proteomes" id="UP000190064"/>
    </source>
</evidence>
<comment type="caution">
    <text evidence="1">The sequence shown here is derived from an EMBL/GenBank/DDBJ whole genome shotgun (WGS) entry which is preliminary data.</text>
</comment>
<organism evidence="1 2">
    <name type="scientific">Oceanospirillum linum</name>
    <dbReference type="NCBI Taxonomy" id="966"/>
    <lineage>
        <taxon>Bacteria</taxon>
        <taxon>Pseudomonadati</taxon>
        <taxon>Pseudomonadota</taxon>
        <taxon>Gammaproteobacteria</taxon>
        <taxon>Oceanospirillales</taxon>
        <taxon>Oceanospirillaceae</taxon>
        <taxon>Oceanospirillum</taxon>
    </lineage>
</organism>
<accession>A0A1T1H9B4</accession>
<keyword evidence="2" id="KW-1185">Reference proteome</keyword>
<dbReference type="EMBL" id="MTSD02000006">
    <property type="protein sequence ID" value="OOV86433.1"/>
    <property type="molecule type" value="Genomic_DNA"/>
</dbReference>
<name>A0A1T1H9B4_OCELI</name>
<reference evidence="1" key="1">
    <citation type="submission" date="2017-02" db="EMBL/GenBank/DDBJ databases">
        <title>Draft Genome Sequence of the Salt Water Bacterium Oceanospirillum linum ATCC 11336.</title>
        <authorList>
            <person name="Trachtenberg A.M."/>
            <person name="Carney J.G."/>
            <person name="Linnane J.D."/>
            <person name="Rheaume B.A."/>
            <person name="Pitts N.L."/>
            <person name="Mykles D.L."/>
            <person name="Maclea K.S."/>
        </authorList>
    </citation>
    <scope>NUCLEOTIDE SEQUENCE [LARGE SCALE GENOMIC DNA]</scope>
    <source>
        <strain evidence="1">ATCC 11336</strain>
    </source>
</reference>
<proteinExistence type="predicted"/>
<sequence>MYLALYNAFLAFRPALKLDFYFVVKSTSRITAIVKADACVQAGAKVTLGFRFFRVFFGDNR</sequence>
<gene>
    <name evidence="1" type="ORF">BTA35_0213035</name>
</gene>
<evidence type="ECO:0000313" key="1">
    <source>
        <dbReference type="EMBL" id="OOV86433.1"/>
    </source>
</evidence>
<dbReference type="STRING" id="966.BTA35_0213035"/>